<dbReference type="EMBL" id="NBII01000003">
    <property type="protein sequence ID" value="PAV20428.1"/>
    <property type="molecule type" value="Genomic_DNA"/>
</dbReference>
<sequence length="428" mass="46827">MDSFSWADRIRATVGTCLPCFAPGRCGTGDDSGTENEGRPARARLSNYDELERLMGDVEETDVDAETVSLHSNIGSGQRRKKKRRTKKNIQLFGYNLFGRPSIYLSESEDETQNPRARRLRISTGFPSAHSSSSLSAFDSDASPLDVATVSNPQEVAARAARELELREAEERLRQEERQKKEERRRRKKERRELKRVADALANGASMNMDGEEFEGFQGSGQHYSFNASLGSPSPSTPSAPVEEFGPYVGGSLPTPDKDEIADAEADFGGEVYTRKSRSHGSESSRSHTHSRSSASQSNFSSTHYNYLASPLSHHTSFLTSPGLQKNSVSDSPRQKKKKHSRASVSQSTDKASSDSITSQSASLPSVTSPVSSALIPNEPFIVEQDGQTRFEDGPPQTENKFPSVGFGGMRRTNSSGNGVFLSRIGDD</sequence>
<feature type="compositionally biased region" description="Low complexity" evidence="1">
    <location>
        <begin position="354"/>
        <end position="363"/>
    </location>
</feature>
<feature type="region of interest" description="Disordered" evidence="1">
    <location>
        <begin position="172"/>
        <end position="193"/>
    </location>
</feature>
<dbReference type="AlphaFoldDB" id="A0A286ULH7"/>
<feature type="region of interest" description="Disordered" evidence="1">
    <location>
        <begin position="318"/>
        <end position="428"/>
    </location>
</feature>
<evidence type="ECO:0000313" key="2">
    <source>
        <dbReference type="EMBL" id="PAV20428.1"/>
    </source>
</evidence>
<feature type="compositionally biased region" description="Polar residues" evidence="1">
    <location>
        <begin position="318"/>
        <end position="332"/>
    </location>
</feature>
<dbReference type="InParanoid" id="A0A286ULH7"/>
<proteinExistence type="predicted"/>
<feature type="compositionally biased region" description="Basic and acidic residues" evidence="1">
    <location>
        <begin position="172"/>
        <end position="182"/>
    </location>
</feature>
<feature type="compositionally biased region" description="Polar residues" evidence="1">
    <location>
        <begin position="225"/>
        <end position="239"/>
    </location>
</feature>
<protein>
    <submittedName>
        <fullName evidence="2">Uncharacterized protein</fullName>
    </submittedName>
</protein>
<accession>A0A286ULH7</accession>
<keyword evidence="3" id="KW-1185">Reference proteome</keyword>
<gene>
    <name evidence="2" type="ORF">PNOK_0305500</name>
</gene>
<evidence type="ECO:0000256" key="1">
    <source>
        <dbReference type="SAM" id="MobiDB-lite"/>
    </source>
</evidence>
<feature type="region of interest" description="Disordered" evidence="1">
    <location>
        <begin position="225"/>
        <end position="299"/>
    </location>
</feature>
<organism evidence="2 3">
    <name type="scientific">Pyrrhoderma noxium</name>
    <dbReference type="NCBI Taxonomy" id="2282107"/>
    <lineage>
        <taxon>Eukaryota</taxon>
        <taxon>Fungi</taxon>
        <taxon>Dikarya</taxon>
        <taxon>Basidiomycota</taxon>
        <taxon>Agaricomycotina</taxon>
        <taxon>Agaricomycetes</taxon>
        <taxon>Hymenochaetales</taxon>
        <taxon>Hymenochaetaceae</taxon>
        <taxon>Pyrrhoderma</taxon>
    </lineage>
</organism>
<reference evidence="2 3" key="1">
    <citation type="journal article" date="2017" name="Mol. Ecol.">
        <title>Comparative and population genomic landscape of Phellinus noxius: A hypervariable fungus causing root rot in trees.</title>
        <authorList>
            <person name="Chung C.L."/>
            <person name="Lee T.J."/>
            <person name="Akiba M."/>
            <person name="Lee H.H."/>
            <person name="Kuo T.H."/>
            <person name="Liu D."/>
            <person name="Ke H.M."/>
            <person name="Yokoi T."/>
            <person name="Roa M.B."/>
            <person name="Lu M.J."/>
            <person name="Chang Y.Y."/>
            <person name="Ann P.J."/>
            <person name="Tsai J.N."/>
            <person name="Chen C.Y."/>
            <person name="Tzean S.S."/>
            <person name="Ota Y."/>
            <person name="Hattori T."/>
            <person name="Sahashi N."/>
            <person name="Liou R.F."/>
            <person name="Kikuchi T."/>
            <person name="Tsai I.J."/>
        </authorList>
    </citation>
    <scope>NUCLEOTIDE SEQUENCE [LARGE SCALE GENOMIC DNA]</scope>
    <source>
        <strain evidence="2 3">FFPRI411160</strain>
    </source>
</reference>
<name>A0A286ULH7_9AGAM</name>
<dbReference type="OrthoDB" id="3255924at2759"/>
<evidence type="ECO:0000313" key="3">
    <source>
        <dbReference type="Proteomes" id="UP000217199"/>
    </source>
</evidence>
<comment type="caution">
    <text evidence="2">The sequence shown here is derived from an EMBL/GenBank/DDBJ whole genome shotgun (WGS) entry which is preliminary data.</text>
</comment>
<dbReference type="Proteomes" id="UP000217199">
    <property type="component" value="Unassembled WGS sequence"/>
</dbReference>